<keyword evidence="9" id="KW-1185">Reference proteome</keyword>
<keyword evidence="5 6" id="KW-0472">Membrane</keyword>
<dbReference type="PANTHER" id="PTHR31272:SF9">
    <property type="entry name" value="BLL1027 PROTEIN"/>
    <property type="match status" value="1"/>
</dbReference>
<keyword evidence="3 6" id="KW-0812">Transmembrane</keyword>
<evidence type="ECO:0000313" key="9">
    <source>
        <dbReference type="Proteomes" id="UP000646946"/>
    </source>
</evidence>
<dbReference type="InterPro" id="IPR003834">
    <property type="entry name" value="Cyt_c_assmbl_TM_dom"/>
</dbReference>
<feature type="transmembrane region" description="Helical" evidence="6">
    <location>
        <begin position="44"/>
        <end position="67"/>
    </location>
</feature>
<evidence type="ECO:0000256" key="3">
    <source>
        <dbReference type="ARBA" id="ARBA00022692"/>
    </source>
</evidence>
<organism evidence="8 9">
    <name type="scientific">Candidatus Naiadarchaeum limnaeum</name>
    <dbReference type="NCBI Taxonomy" id="2756139"/>
    <lineage>
        <taxon>Archaea</taxon>
        <taxon>Candidatus Undinarchaeota</taxon>
        <taxon>Candidatus Undinarchaeia</taxon>
        <taxon>Candidatus Naiadarchaeales</taxon>
        <taxon>Candidatus Naiadarchaeaceae</taxon>
        <taxon>Candidatus Naiadarchaeum</taxon>
    </lineage>
</organism>
<feature type="transmembrane region" description="Helical" evidence="6">
    <location>
        <begin position="259"/>
        <end position="278"/>
    </location>
</feature>
<name>A0A832V3C9_9ARCH</name>
<evidence type="ECO:0000259" key="7">
    <source>
        <dbReference type="Pfam" id="PF02683"/>
    </source>
</evidence>
<dbReference type="Pfam" id="PF02683">
    <property type="entry name" value="DsbD_TM"/>
    <property type="match status" value="1"/>
</dbReference>
<accession>A0A832V3C9</accession>
<protein>
    <recommendedName>
        <fullName evidence="7">Cytochrome C biogenesis protein transmembrane domain-containing protein</fullName>
    </recommendedName>
</protein>
<comment type="subcellular location">
    <subcellularLocation>
        <location evidence="1">Membrane</location>
        <topology evidence="1">Multi-pass membrane protein</topology>
    </subcellularLocation>
</comment>
<dbReference type="EMBL" id="DVAB01000017">
    <property type="protein sequence ID" value="HIK00237.1"/>
    <property type="molecule type" value="Genomic_DNA"/>
</dbReference>
<feature type="domain" description="Cytochrome C biogenesis protein transmembrane" evidence="7">
    <location>
        <begin position="9"/>
        <end position="186"/>
    </location>
</feature>
<feature type="transmembrane region" description="Helical" evidence="6">
    <location>
        <begin position="196"/>
        <end position="224"/>
    </location>
</feature>
<reference evidence="8 9" key="1">
    <citation type="journal article" name="Nat. Commun.">
        <title>Undinarchaeota illuminate DPANN phylogeny and the impact of gene transfer on archaeal evolution.</title>
        <authorList>
            <person name="Dombrowski N."/>
            <person name="Williams T.A."/>
            <person name="Sun J."/>
            <person name="Woodcroft B.J."/>
            <person name="Lee J.H."/>
            <person name="Minh B.Q."/>
            <person name="Rinke C."/>
            <person name="Spang A."/>
        </authorList>
    </citation>
    <scope>NUCLEOTIDE SEQUENCE [LARGE SCALE GENOMIC DNA]</scope>
    <source>
        <strain evidence="8">MAG_bin1129</strain>
    </source>
</reference>
<evidence type="ECO:0000256" key="6">
    <source>
        <dbReference type="SAM" id="Phobius"/>
    </source>
</evidence>
<proteinExistence type="inferred from homology"/>
<sequence length="290" mass="31384">MELLIGTSLISAFIAGIASLFAPCCITVLLPTYLASVFRERKTVFLMTFIFLLGLLAVFLPLGLGFAGLGQLFSQYHNLIFAIGSLFLVSLGISLLVGKHFSLPFSMQVNMPTQSTTSVFGLGIFSGFATLCCAPVLAGVLALSILPGSIFWGGMYSLAYVIGMTLPLFFLASFLDKTKIMSKLGILKKRFSYMIAGNKINLSVADMIAGITFLTMGAIIFYLAQTNQLISHSSTQLSINIFMAKLNIAVGSFAESIPLFVWVLIFAAILGVIVKIALQKIKQTRGKKKW</sequence>
<dbReference type="GO" id="GO:0017004">
    <property type="term" value="P:cytochrome complex assembly"/>
    <property type="evidence" value="ECO:0007669"/>
    <property type="project" value="InterPro"/>
</dbReference>
<keyword evidence="4 6" id="KW-1133">Transmembrane helix</keyword>
<feature type="transmembrane region" description="Helical" evidence="6">
    <location>
        <begin position="119"/>
        <end position="144"/>
    </location>
</feature>
<feature type="transmembrane region" description="Helical" evidence="6">
    <location>
        <begin position="150"/>
        <end position="175"/>
    </location>
</feature>
<feature type="transmembrane region" description="Helical" evidence="6">
    <location>
        <begin position="12"/>
        <end position="32"/>
    </location>
</feature>
<evidence type="ECO:0000256" key="1">
    <source>
        <dbReference type="ARBA" id="ARBA00004141"/>
    </source>
</evidence>
<dbReference type="Proteomes" id="UP000646946">
    <property type="component" value="Unassembled WGS sequence"/>
</dbReference>
<comment type="caution">
    <text evidence="8">The sequence shown here is derived from an EMBL/GenBank/DDBJ whole genome shotgun (WGS) entry which is preliminary data.</text>
</comment>
<feature type="transmembrane region" description="Helical" evidence="6">
    <location>
        <begin position="79"/>
        <end position="98"/>
    </location>
</feature>
<dbReference type="AlphaFoldDB" id="A0A832V3C9"/>
<dbReference type="PANTHER" id="PTHR31272">
    <property type="entry name" value="CYTOCHROME C-TYPE BIOGENESIS PROTEIN HI_1454-RELATED"/>
    <property type="match status" value="1"/>
</dbReference>
<dbReference type="GO" id="GO:0016020">
    <property type="term" value="C:membrane"/>
    <property type="evidence" value="ECO:0007669"/>
    <property type="project" value="UniProtKB-SubCell"/>
</dbReference>
<gene>
    <name evidence="8" type="ORF">H1016_01720</name>
</gene>
<evidence type="ECO:0000313" key="8">
    <source>
        <dbReference type="EMBL" id="HIK00237.1"/>
    </source>
</evidence>
<evidence type="ECO:0000256" key="4">
    <source>
        <dbReference type="ARBA" id="ARBA00022989"/>
    </source>
</evidence>
<dbReference type="InterPro" id="IPR051790">
    <property type="entry name" value="Cytochrome_c-biogenesis_DsbD"/>
</dbReference>
<evidence type="ECO:0000256" key="5">
    <source>
        <dbReference type="ARBA" id="ARBA00023136"/>
    </source>
</evidence>
<comment type="similarity">
    <text evidence="2">Belongs to the DsbD family.</text>
</comment>
<evidence type="ECO:0000256" key="2">
    <source>
        <dbReference type="ARBA" id="ARBA00006143"/>
    </source>
</evidence>